<protein>
    <recommendedName>
        <fullName evidence="3">Energy transducer TonB</fullName>
    </recommendedName>
</protein>
<evidence type="ECO:0000313" key="2">
    <source>
        <dbReference type="EMBL" id="GAG54276.1"/>
    </source>
</evidence>
<keyword evidence="1" id="KW-0472">Membrane</keyword>
<dbReference type="EMBL" id="BART01008457">
    <property type="protein sequence ID" value="GAG54276.1"/>
    <property type="molecule type" value="Genomic_DNA"/>
</dbReference>
<gene>
    <name evidence="2" type="ORF">S01H4_19017</name>
</gene>
<evidence type="ECO:0000256" key="1">
    <source>
        <dbReference type="SAM" id="Phobius"/>
    </source>
</evidence>
<sequence>MVEIKKNPKKDLNRTTGLFLNIGLVLSLLLVIWAFEFKLHDDGSLVNLNAGVEDFEDLMDIPLTEQPPPPKPKKIQPQIIEVPDEEEIIEEIEIEQMLYLLSPFFLLVQDI</sequence>
<keyword evidence="1" id="KW-0812">Transmembrane</keyword>
<organism evidence="2">
    <name type="scientific">marine sediment metagenome</name>
    <dbReference type="NCBI Taxonomy" id="412755"/>
    <lineage>
        <taxon>unclassified sequences</taxon>
        <taxon>metagenomes</taxon>
        <taxon>ecological metagenomes</taxon>
    </lineage>
</organism>
<evidence type="ECO:0008006" key="3">
    <source>
        <dbReference type="Google" id="ProtNLM"/>
    </source>
</evidence>
<proteinExistence type="predicted"/>
<name>X1A1V8_9ZZZZ</name>
<feature type="transmembrane region" description="Helical" evidence="1">
    <location>
        <begin position="12"/>
        <end position="35"/>
    </location>
</feature>
<dbReference type="AlphaFoldDB" id="X1A1V8"/>
<reference evidence="2" key="1">
    <citation type="journal article" date="2014" name="Front. Microbiol.">
        <title>High frequency of phylogenetically diverse reductive dehalogenase-homologous genes in deep subseafloor sedimentary metagenomes.</title>
        <authorList>
            <person name="Kawai M."/>
            <person name="Futagami T."/>
            <person name="Toyoda A."/>
            <person name="Takaki Y."/>
            <person name="Nishi S."/>
            <person name="Hori S."/>
            <person name="Arai W."/>
            <person name="Tsubouchi T."/>
            <person name="Morono Y."/>
            <person name="Uchiyama I."/>
            <person name="Ito T."/>
            <person name="Fujiyama A."/>
            <person name="Inagaki F."/>
            <person name="Takami H."/>
        </authorList>
    </citation>
    <scope>NUCLEOTIDE SEQUENCE</scope>
    <source>
        <strain evidence="2">Expedition CK06-06</strain>
    </source>
</reference>
<accession>X1A1V8</accession>
<comment type="caution">
    <text evidence="2">The sequence shown here is derived from an EMBL/GenBank/DDBJ whole genome shotgun (WGS) entry which is preliminary data.</text>
</comment>
<keyword evidence="1" id="KW-1133">Transmembrane helix</keyword>